<dbReference type="GO" id="GO:0005524">
    <property type="term" value="F:ATP binding"/>
    <property type="evidence" value="ECO:0007669"/>
    <property type="project" value="UniProtKB-KW"/>
</dbReference>
<dbReference type="AlphaFoldDB" id="D8LVC1"/>
<sequence>MSLRVEQKKSFVQNIRNVGLSVNEGKMYSEIDSRDMSNFHTLVPHLAQEFPFELDDFQKRSIVHLERGESVYVCAHTSAGKTVVADYAISLCLSHMTKCIYTSPVKALSNQKYHDFKLKYEDVGIITGDVSLNPTASVLVMTTEILREMLYNGSDIIRDIEWVVFDEAHYINNSDRGVVWEESIILLPDHVGLIFLSATTPNVKQIADWIGRSKHKKIWIMQTDFRPVPLEFDLIYQGKVTCVASLQPIHRIDQRREKQVLSRSNPIASRLPSPRNIEGRRAFPSCEDFQPLSIRSPRCNQDSQEEQRHARTPASHFAMYRASCSQNAQKLAKEKVNLLPPDEAQYVRSFYQRCIQDLRAEDRSLAQVQTLLPLLCQGIGVHHAGLLPLLKEVVEMLFSTGYIKVLFATETFAIGVNMPAKSVCFSGLAKNDGITSRYFLSSEFTQMSGRAGRRGKDLLGRVYIHVSNLPSTNVVMGIVSGTRDLITSQFRISYSMIMSIMRVQDLSLEGMISHSFSEAVHRSKTEFTAYKKNLKSIENVAERLKKKPILFSLQDQIEYANQYKHTQKSRTEFWETQMELWKNMKESPFRKGALLLLDVSLFINDSLHILHTVGSLFSITVENEFINIEAILPGSVDSGKQIMTFNVLFSNLAKKLGSLYEKYVVLRDTAGLKNICPVLPPSMWVAMCFGLLSRPGSLLPSATEDDLNAFAYILSALESKKEKLTNKMGEEKLSLLPELHSRIAVLKNLQYIDEDDTVTMKGRCCCFIRSGNELLLLELLFENLLHDLTPPELAGVLSVCIYERNDDVTLTNAHFIKIQHEMIEIVERIGQLEKDCGLSEESIMTKEKNIHVGFMEIAEKWCKGMTFSDLMKGCPLDEGFVVNQLLRTEMVCRRLADIAQEIGNPELFQTCQMISQAMLRDIVYTPSLYLNSTLCFIKQTDNQHN</sequence>
<evidence type="ECO:0000256" key="4">
    <source>
        <dbReference type="ARBA" id="ARBA00022840"/>
    </source>
</evidence>
<dbReference type="OMA" id="DHVNIIM"/>
<dbReference type="GO" id="GO:0070478">
    <property type="term" value="P:nuclear-transcribed mRNA catabolic process, 3'-5' exonucleolytic nonsense-mediated decay"/>
    <property type="evidence" value="ECO:0007669"/>
    <property type="project" value="TreeGrafter"/>
</dbReference>
<dbReference type="SMART" id="SM00490">
    <property type="entry name" value="HELICc"/>
    <property type="match status" value="1"/>
</dbReference>
<protein>
    <recommendedName>
        <fullName evidence="5">Helicase ATP-binding domain-containing protein</fullName>
    </recommendedName>
</protein>
<dbReference type="Pfam" id="PF08148">
    <property type="entry name" value="DSHCT"/>
    <property type="match status" value="1"/>
</dbReference>
<dbReference type="PANTHER" id="PTHR12131">
    <property type="entry name" value="ATP-DEPENDENT RNA AND DNA HELICASE"/>
    <property type="match status" value="1"/>
</dbReference>
<evidence type="ECO:0000313" key="6">
    <source>
        <dbReference type="EMBL" id="CBK19760.2"/>
    </source>
</evidence>
<proteinExistence type="predicted"/>
<dbReference type="Gene3D" id="1.10.3380.30">
    <property type="match status" value="1"/>
</dbReference>
<feature type="domain" description="Helicase ATP-binding" evidence="5">
    <location>
        <begin position="62"/>
        <end position="218"/>
    </location>
</feature>
<dbReference type="InterPro" id="IPR011545">
    <property type="entry name" value="DEAD/DEAH_box_helicase_dom"/>
</dbReference>
<organism evidence="6">
    <name type="scientific">Blastocystis hominis</name>
    <dbReference type="NCBI Taxonomy" id="12968"/>
    <lineage>
        <taxon>Eukaryota</taxon>
        <taxon>Sar</taxon>
        <taxon>Stramenopiles</taxon>
        <taxon>Bigyra</taxon>
        <taxon>Opalozoa</taxon>
        <taxon>Opalinata</taxon>
        <taxon>Blastocystidae</taxon>
        <taxon>Blastocystis</taxon>
    </lineage>
</organism>
<dbReference type="GeneID" id="24917499"/>
<dbReference type="Gene3D" id="3.40.50.300">
    <property type="entry name" value="P-loop containing nucleotide triphosphate hydrolases"/>
    <property type="match status" value="2"/>
</dbReference>
<evidence type="ECO:0000259" key="5">
    <source>
        <dbReference type="PROSITE" id="PS51192"/>
    </source>
</evidence>
<evidence type="ECO:0000256" key="3">
    <source>
        <dbReference type="ARBA" id="ARBA00022806"/>
    </source>
</evidence>
<dbReference type="InParanoid" id="D8LVC1"/>
<dbReference type="InterPro" id="IPR027417">
    <property type="entry name" value="P-loop_NTPase"/>
</dbReference>
<dbReference type="PROSITE" id="PS51192">
    <property type="entry name" value="HELICASE_ATP_BIND_1"/>
    <property type="match status" value="1"/>
</dbReference>
<keyword evidence="1" id="KW-0547">Nucleotide-binding</keyword>
<dbReference type="SMART" id="SM00487">
    <property type="entry name" value="DEXDc"/>
    <property type="match status" value="1"/>
</dbReference>
<dbReference type="GO" id="GO:0004386">
    <property type="term" value="F:helicase activity"/>
    <property type="evidence" value="ECO:0007669"/>
    <property type="project" value="UniProtKB-KW"/>
</dbReference>
<keyword evidence="3" id="KW-0347">Helicase</keyword>
<name>D8LVC1_BLAHO</name>
<dbReference type="OrthoDB" id="64767at2759"/>
<dbReference type="InterPro" id="IPR050699">
    <property type="entry name" value="RNA-DNA_Helicase"/>
</dbReference>
<evidence type="ECO:0000313" key="7">
    <source>
        <dbReference type="Proteomes" id="UP000008312"/>
    </source>
</evidence>
<keyword evidence="4" id="KW-0067">ATP-binding</keyword>
<dbReference type="GO" id="GO:0016787">
    <property type="term" value="F:hydrolase activity"/>
    <property type="evidence" value="ECO:0007669"/>
    <property type="project" value="UniProtKB-KW"/>
</dbReference>
<dbReference type="Pfam" id="PF00270">
    <property type="entry name" value="DEAD"/>
    <property type="match status" value="1"/>
</dbReference>
<dbReference type="InterPro" id="IPR012961">
    <property type="entry name" value="Ski2/MTR4_C"/>
</dbReference>
<accession>D8LVC1</accession>
<dbReference type="SUPFAM" id="SSF52540">
    <property type="entry name" value="P-loop containing nucleoside triphosphate hydrolases"/>
    <property type="match status" value="2"/>
</dbReference>
<dbReference type="GO" id="GO:0055087">
    <property type="term" value="C:Ski complex"/>
    <property type="evidence" value="ECO:0007669"/>
    <property type="project" value="TreeGrafter"/>
</dbReference>
<dbReference type="InterPro" id="IPR001650">
    <property type="entry name" value="Helicase_C-like"/>
</dbReference>
<dbReference type="EMBL" id="FN668638">
    <property type="protein sequence ID" value="CBK19760.2"/>
    <property type="molecule type" value="Genomic_DNA"/>
</dbReference>
<dbReference type="GO" id="GO:0003676">
    <property type="term" value="F:nucleic acid binding"/>
    <property type="evidence" value="ECO:0007669"/>
    <property type="project" value="InterPro"/>
</dbReference>
<keyword evidence="7" id="KW-1185">Reference proteome</keyword>
<reference evidence="6" key="1">
    <citation type="submission" date="2010-02" db="EMBL/GenBank/DDBJ databases">
        <title>Sequencing and annotation of the Blastocystis hominis genome.</title>
        <authorList>
            <person name="Wincker P."/>
        </authorList>
    </citation>
    <scope>NUCLEOTIDE SEQUENCE</scope>
    <source>
        <strain evidence="6">Singapore isolate B</strain>
    </source>
</reference>
<gene>
    <name evidence="6" type="ORF">GSBLH_T00000181001</name>
</gene>
<dbReference type="RefSeq" id="XP_012893808.1">
    <property type="nucleotide sequence ID" value="XM_013038354.1"/>
</dbReference>
<dbReference type="SMART" id="SM01142">
    <property type="entry name" value="DSHCT"/>
    <property type="match status" value="1"/>
</dbReference>
<dbReference type="PANTHER" id="PTHR12131:SF1">
    <property type="entry name" value="ATP-DEPENDENT RNA HELICASE SUPV3L1, MITOCHONDRIAL-RELATED"/>
    <property type="match status" value="1"/>
</dbReference>
<evidence type="ECO:0000256" key="1">
    <source>
        <dbReference type="ARBA" id="ARBA00022741"/>
    </source>
</evidence>
<dbReference type="Proteomes" id="UP000008312">
    <property type="component" value="Unassembled WGS sequence"/>
</dbReference>
<keyword evidence="2" id="KW-0378">Hydrolase</keyword>
<dbReference type="FunFam" id="3.40.50.300:FF:000354">
    <property type="entry name" value="ATP-dependent RNA helicase SKI2"/>
    <property type="match status" value="1"/>
</dbReference>
<dbReference type="InterPro" id="IPR014001">
    <property type="entry name" value="Helicase_ATP-bd"/>
</dbReference>
<evidence type="ECO:0000256" key="2">
    <source>
        <dbReference type="ARBA" id="ARBA00022801"/>
    </source>
</evidence>